<evidence type="ECO:0000313" key="2">
    <source>
        <dbReference type="Proteomes" id="UP001477278"/>
    </source>
</evidence>
<gene>
    <name evidence="1" type="ORF">ABHN84_06030</name>
</gene>
<dbReference type="Proteomes" id="UP001477278">
    <property type="component" value="Unassembled WGS sequence"/>
</dbReference>
<sequence>MKLASFYPAIAKWRATRINQGILQPPAFLYIIYRDDHLFIYSFIEWKLASNHIYF</sequence>
<reference evidence="1 2" key="1">
    <citation type="submission" date="2024-05" db="EMBL/GenBank/DDBJ databases">
        <title>Genome sequencing of Marine Estuary Bacteria, Shewanella vesiculosa and S. baltica, and Pseudomonas syringae.</title>
        <authorList>
            <person name="Gurung A."/>
            <person name="Maclea K.S."/>
        </authorList>
    </citation>
    <scope>NUCLEOTIDE SEQUENCE [LARGE SCALE GENOMIC DNA]</scope>
    <source>
        <strain evidence="1 2">1A</strain>
    </source>
</reference>
<organism evidence="1 2">
    <name type="scientific">Shewanella vesiculosa</name>
    <dbReference type="NCBI Taxonomy" id="518738"/>
    <lineage>
        <taxon>Bacteria</taxon>
        <taxon>Pseudomonadati</taxon>
        <taxon>Pseudomonadota</taxon>
        <taxon>Gammaproteobacteria</taxon>
        <taxon>Alteromonadales</taxon>
        <taxon>Shewanellaceae</taxon>
        <taxon>Shewanella</taxon>
    </lineage>
</organism>
<evidence type="ECO:0000313" key="1">
    <source>
        <dbReference type="EMBL" id="MEO3681854.1"/>
    </source>
</evidence>
<protein>
    <submittedName>
        <fullName evidence="1">Uncharacterized protein</fullName>
    </submittedName>
</protein>
<dbReference type="RefSeq" id="WP_182722760.1">
    <property type="nucleotide sequence ID" value="NZ_JBDPZN010000002.1"/>
</dbReference>
<proteinExistence type="predicted"/>
<dbReference type="EMBL" id="JBDPZN010000002">
    <property type="protein sequence ID" value="MEO3681854.1"/>
    <property type="molecule type" value="Genomic_DNA"/>
</dbReference>
<keyword evidence="2" id="KW-1185">Reference proteome</keyword>
<accession>A0ABV0FM00</accession>
<comment type="caution">
    <text evidence="1">The sequence shown here is derived from an EMBL/GenBank/DDBJ whole genome shotgun (WGS) entry which is preliminary data.</text>
</comment>
<name>A0ABV0FM00_9GAMM</name>